<name>A0ABW1KA05_9ACTN</name>
<sequence length="76" mass="8381">MLGRALSGEPHQIDTRRLAVVLRLVPAVLTIRPAVLTGSGPVLAVLIADLGRYEPGTRFVFSRGRGRLRHDRRGRL</sequence>
<dbReference type="EMBL" id="JBHSPR010000017">
    <property type="protein sequence ID" value="MFC6018431.1"/>
    <property type="molecule type" value="Genomic_DNA"/>
</dbReference>
<protein>
    <submittedName>
        <fullName evidence="1">Uncharacterized protein</fullName>
    </submittedName>
</protein>
<dbReference type="Proteomes" id="UP001596203">
    <property type="component" value="Unassembled WGS sequence"/>
</dbReference>
<dbReference type="RefSeq" id="WP_377423914.1">
    <property type="nucleotide sequence ID" value="NZ_JBHSPR010000017.1"/>
</dbReference>
<comment type="caution">
    <text evidence="1">The sequence shown here is derived from an EMBL/GenBank/DDBJ whole genome shotgun (WGS) entry which is preliminary data.</text>
</comment>
<evidence type="ECO:0000313" key="1">
    <source>
        <dbReference type="EMBL" id="MFC6018431.1"/>
    </source>
</evidence>
<keyword evidence="2" id="KW-1185">Reference proteome</keyword>
<accession>A0ABW1KA05</accession>
<organism evidence="1 2">
    <name type="scientific">Plantactinospora solaniradicis</name>
    <dbReference type="NCBI Taxonomy" id="1723736"/>
    <lineage>
        <taxon>Bacteria</taxon>
        <taxon>Bacillati</taxon>
        <taxon>Actinomycetota</taxon>
        <taxon>Actinomycetes</taxon>
        <taxon>Micromonosporales</taxon>
        <taxon>Micromonosporaceae</taxon>
        <taxon>Plantactinospora</taxon>
    </lineage>
</organism>
<evidence type="ECO:0000313" key="2">
    <source>
        <dbReference type="Proteomes" id="UP001596203"/>
    </source>
</evidence>
<proteinExistence type="predicted"/>
<reference evidence="2" key="1">
    <citation type="journal article" date="2019" name="Int. J. Syst. Evol. Microbiol.">
        <title>The Global Catalogue of Microorganisms (GCM) 10K type strain sequencing project: providing services to taxonomists for standard genome sequencing and annotation.</title>
        <authorList>
            <consortium name="The Broad Institute Genomics Platform"/>
            <consortium name="The Broad Institute Genome Sequencing Center for Infectious Disease"/>
            <person name="Wu L."/>
            <person name="Ma J."/>
        </authorList>
    </citation>
    <scope>NUCLEOTIDE SEQUENCE [LARGE SCALE GENOMIC DNA]</scope>
    <source>
        <strain evidence="2">ZS-35-S2</strain>
    </source>
</reference>
<gene>
    <name evidence="1" type="ORF">ACFP2T_19750</name>
</gene>